<evidence type="ECO:0000256" key="4">
    <source>
        <dbReference type="SAM" id="Coils"/>
    </source>
</evidence>
<dbReference type="CDD" id="cd03221">
    <property type="entry name" value="ABCF_EF-3"/>
    <property type="match status" value="1"/>
</dbReference>
<dbReference type="AlphaFoldDB" id="A0A382EZ55"/>
<dbReference type="EMBL" id="UINC01047124">
    <property type="protein sequence ID" value="SVB56000.1"/>
    <property type="molecule type" value="Genomic_DNA"/>
</dbReference>
<dbReference type="InterPro" id="IPR032781">
    <property type="entry name" value="ABC_tran_Xtn"/>
</dbReference>
<dbReference type="InterPro" id="IPR017871">
    <property type="entry name" value="ABC_transporter-like_CS"/>
</dbReference>
<dbReference type="InterPro" id="IPR003593">
    <property type="entry name" value="AAA+_ATPase"/>
</dbReference>
<evidence type="ECO:0000313" key="6">
    <source>
        <dbReference type="EMBL" id="SVB56000.1"/>
    </source>
</evidence>
<dbReference type="InterPro" id="IPR003439">
    <property type="entry name" value="ABC_transporter-like_ATP-bd"/>
</dbReference>
<protein>
    <recommendedName>
        <fullName evidence="5">ABC transporter domain-containing protein</fullName>
    </recommendedName>
</protein>
<keyword evidence="4" id="KW-0175">Coiled coil</keyword>
<dbReference type="Gene3D" id="3.40.50.300">
    <property type="entry name" value="P-loop containing nucleotide triphosphate hydrolases"/>
    <property type="match status" value="2"/>
</dbReference>
<dbReference type="SMART" id="SM00382">
    <property type="entry name" value="AAA"/>
    <property type="match status" value="2"/>
</dbReference>
<feature type="non-terminal residue" evidence="6">
    <location>
        <position position="442"/>
    </location>
</feature>
<sequence length="442" mass="50086">MIRLESLSKSFPDGDLFTNVNLTIKHGMRAGLVGPNGSGKTTLLRMMLKQESPDSGNVQLEKSITIGYLAQDIVAGSNHSILEEVLATYPEEQALEKQLMVLSHKITVNPENETLVNQLGTIQHRFEALGGWTLDEKAKKILSGLRFKEEQFGDPMDVFSGGWRMRVALAAILLQEPNILFLDEPTNHLDLEATIWLESFLADWKGGMVVISHDRAFLDRSVNHIIEIDQKSITLYHGNYTKYKEDKTLRVEQHRAAYKNQQKQIKETERFIERFRYKNTKATQVQSRVKMLEKMEKIELPTEDNQKINLILPQPSRPPMNIVSCKNITKHYGNVEVFKKMNLSVKRGQKIGLVGHNGAGKSTLLKLLANVENVTSGMVQIGDMVDCAYYAQHQLEILDPEETVYGTVRKVSLGWTETAIRTYLGSFLFKGDEIEKLVKVLS</sequence>
<keyword evidence="2" id="KW-0547">Nucleotide-binding</keyword>
<keyword evidence="3" id="KW-0067">ATP-binding</keyword>
<gene>
    <name evidence="6" type="ORF">METZ01_LOCUS208854</name>
</gene>
<dbReference type="GO" id="GO:0016887">
    <property type="term" value="F:ATP hydrolysis activity"/>
    <property type="evidence" value="ECO:0007669"/>
    <property type="project" value="InterPro"/>
</dbReference>
<reference evidence="6" key="1">
    <citation type="submission" date="2018-05" db="EMBL/GenBank/DDBJ databases">
        <authorList>
            <person name="Lanie J.A."/>
            <person name="Ng W.-L."/>
            <person name="Kazmierczak K.M."/>
            <person name="Andrzejewski T.M."/>
            <person name="Davidsen T.M."/>
            <person name="Wayne K.J."/>
            <person name="Tettelin H."/>
            <person name="Glass J.I."/>
            <person name="Rusch D."/>
            <person name="Podicherti R."/>
            <person name="Tsui H.-C.T."/>
            <person name="Winkler M.E."/>
        </authorList>
    </citation>
    <scope>NUCLEOTIDE SEQUENCE</scope>
</reference>
<dbReference type="PANTHER" id="PTHR19211:SF14">
    <property type="entry name" value="ATP-BINDING CASSETTE SUB-FAMILY F MEMBER 1"/>
    <property type="match status" value="1"/>
</dbReference>
<dbReference type="InterPro" id="IPR027417">
    <property type="entry name" value="P-loop_NTPase"/>
</dbReference>
<evidence type="ECO:0000259" key="5">
    <source>
        <dbReference type="PROSITE" id="PS50893"/>
    </source>
</evidence>
<dbReference type="FunFam" id="3.40.50.300:FF:000011">
    <property type="entry name" value="Putative ABC transporter ATP-binding component"/>
    <property type="match status" value="1"/>
</dbReference>
<dbReference type="PANTHER" id="PTHR19211">
    <property type="entry name" value="ATP-BINDING TRANSPORT PROTEIN-RELATED"/>
    <property type="match status" value="1"/>
</dbReference>
<proteinExistence type="predicted"/>
<dbReference type="InterPro" id="IPR050611">
    <property type="entry name" value="ABCF"/>
</dbReference>
<name>A0A382EZ55_9ZZZZ</name>
<dbReference type="PROSITE" id="PS50893">
    <property type="entry name" value="ABC_TRANSPORTER_2"/>
    <property type="match status" value="1"/>
</dbReference>
<organism evidence="6">
    <name type="scientific">marine metagenome</name>
    <dbReference type="NCBI Taxonomy" id="408172"/>
    <lineage>
        <taxon>unclassified sequences</taxon>
        <taxon>metagenomes</taxon>
        <taxon>ecological metagenomes</taxon>
    </lineage>
</organism>
<evidence type="ECO:0000256" key="2">
    <source>
        <dbReference type="ARBA" id="ARBA00022741"/>
    </source>
</evidence>
<dbReference type="PROSITE" id="PS00211">
    <property type="entry name" value="ABC_TRANSPORTER_1"/>
    <property type="match status" value="1"/>
</dbReference>
<feature type="domain" description="ABC transporter" evidence="5">
    <location>
        <begin position="2"/>
        <end position="255"/>
    </location>
</feature>
<dbReference type="Pfam" id="PF12848">
    <property type="entry name" value="ABC_tran_Xtn"/>
    <property type="match status" value="1"/>
</dbReference>
<dbReference type="Pfam" id="PF00005">
    <property type="entry name" value="ABC_tran"/>
    <property type="match status" value="2"/>
</dbReference>
<feature type="coiled-coil region" evidence="4">
    <location>
        <begin position="244"/>
        <end position="271"/>
    </location>
</feature>
<dbReference type="GO" id="GO:0005524">
    <property type="term" value="F:ATP binding"/>
    <property type="evidence" value="ECO:0007669"/>
    <property type="project" value="UniProtKB-KW"/>
</dbReference>
<dbReference type="SUPFAM" id="SSF52540">
    <property type="entry name" value="P-loop containing nucleoside triphosphate hydrolases"/>
    <property type="match status" value="2"/>
</dbReference>
<evidence type="ECO:0000256" key="1">
    <source>
        <dbReference type="ARBA" id="ARBA00022737"/>
    </source>
</evidence>
<evidence type="ECO:0000256" key="3">
    <source>
        <dbReference type="ARBA" id="ARBA00022840"/>
    </source>
</evidence>
<accession>A0A382EZ55</accession>
<keyword evidence="1" id="KW-0677">Repeat</keyword>